<dbReference type="Proteomes" id="UP000055060">
    <property type="component" value="Unassembled WGS sequence"/>
</dbReference>
<evidence type="ECO:0000313" key="3">
    <source>
        <dbReference type="EMBL" id="GAP12528.1"/>
    </source>
</evidence>
<dbReference type="Pfam" id="PF21631">
    <property type="entry name" value="A9CJY8-like_N"/>
    <property type="match status" value="1"/>
</dbReference>
<dbReference type="InterPro" id="IPR051719">
    <property type="entry name" value="CASTOR_mTORC1"/>
</dbReference>
<accession>A0A0S7BCN2</accession>
<dbReference type="InterPro" id="IPR049447">
    <property type="entry name" value="A9CJY8-like_N"/>
</dbReference>
<gene>
    <name evidence="3" type="ORF">LARV_00264</name>
</gene>
<feature type="domain" description="CASTOR ACT" evidence="1">
    <location>
        <begin position="56"/>
        <end position="118"/>
    </location>
</feature>
<evidence type="ECO:0000259" key="2">
    <source>
        <dbReference type="Pfam" id="PF21631"/>
    </source>
</evidence>
<dbReference type="EMBL" id="DF967972">
    <property type="protein sequence ID" value="GAP12528.1"/>
    <property type="molecule type" value="Genomic_DNA"/>
</dbReference>
<organism evidence="3">
    <name type="scientific">Longilinea arvoryzae</name>
    <dbReference type="NCBI Taxonomy" id="360412"/>
    <lineage>
        <taxon>Bacteria</taxon>
        <taxon>Bacillati</taxon>
        <taxon>Chloroflexota</taxon>
        <taxon>Anaerolineae</taxon>
        <taxon>Anaerolineales</taxon>
        <taxon>Anaerolineaceae</taxon>
        <taxon>Longilinea</taxon>
    </lineage>
</organism>
<dbReference type="SUPFAM" id="SSF55021">
    <property type="entry name" value="ACT-like"/>
    <property type="match status" value="2"/>
</dbReference>
<dbReference type="AlphaFoldDB" id="A0A0S7BCN2"/>
<dbReference type="InterPro" id="IPR045865">
    <property type="entry name" value="ACT-like_dom_sf"/>
</dbReference>
<dbReference type="STRING" id="360412.LARV_00264"/>
<reference evidence="3" key="1">
    <citation type="submission" date="2015-07" db="EMBL/GenBank/DDBJ databases">
        <title>Draft Genome Sequences of Anaerolinea thermolimosa IMO-1, Bellilinea caldifistulae GOMI-1, Leptolinea tardivitalis YMTK-2, Levilinea saccharolytica KIBI-1,Longilinea arvoryzae KOME-1, Previously Described as Members of the Anaerolineaceae (Chloroflexi).</title>
        <authorList>
            <person name="Sekiguchi Y."/>
            <person name="Ohashi A."/>
            <person name="Matsuura N."/>
            <person name="Tourlousse M.D."/>
        </authorList>
    </citation>
    <scope>NUCLEOTIDE SEQUENCE [LARGE SCALE GENOMIC DNA]</scope>
    <source>
        <strain evidence="3">KOME-1</strain>
    </source>
</reference>
<dbReference type="Pfam" id="PF13840">
    <property type="entry name" value="ACT_7"/>
    <property type="match status" value="1"/>
</dbReference>
<name>A0A0S7BCN2_9CHLR</name>
<keyword evidence="4" id="KW-1185">Reference proteome</keyword>
<sequence>MTAITVLPERYSVCRLAADAEIPAWAMKGPFTSLTRTPDELSLVCSKANLPADLRCEPGWRILRLEGPFAFDQIGVLLGVLAPLAQAGVSVFTLSTYDTDYVFVKEALLARACAALKEAGHDLEPDYPQKVV</sequence>
<feature type="domain" description="A9CJY8-like N-terminal" evidence="2">
    <location>
        <begin position="9"/>
        <end position="53"/>
    </location>
</feature>
<dbReference type="RefSeq" id="WP_075071942.1">
    <property type="nucleotide sequence ID" value="NZ_DF967972.1"/>
</dbReference>
<dbReference type="InterPro" id="IPR027795">
    <property type="entry name" value="CASTOR_ACT_dom"/>
</dbReference>
<dbReference type="PANTHER" id="PTHR31131:SF6">
    <property type="entry name" value="CASTOR ACT DOMAIN-CONTAINING PROTEIN"/>
    <property type="match status" value="1"/>
</dbReference>
<proteinExistence type="predicted"/>
<dbReference type="Gene3D" id="3.30.2130.10">
    <property type="entry name" value="VC0802-like"/>
    <property type="match status" value="1"/>
</dbReference>
<evidence type="ECO:0000313" key="4">
    <source>
        <dbReference type="Proteomes" id="UP000055060"/>
    </source>
</evidence>
<evidence type="ECO:0000259" key="1">
    <source>
        <dbReference type="Pfam" id="PF13840"/>
    </source>
</evidence>
<dbReference type="PANTHER" id="PTHR31131">
    <property type="entry name" value="CHROMOSOME 1, WHOLE GENOME SHOTGUN SEQUENCE"/>
    <property type="match status" value="1"/>
</dbReference>
<dbReference type="PIRSF" id="PIRSF008459">
    <property type="entry name" value="UCP008459"/>
    <property type="match status" value="1"/>
</dbReference>
<dbReference type="InterPro" id="IPR016540">
    <property type="entry name" value="UCP008459"/>
</dbReference>
<protein>
    <submittedName>
        <fullName evidence="3">Uncharacterized conserved protein</fullName>
    </submittedName>
</protein>